<protein>
    <recommendedName>
        <fullName evidence="3">histidine kinase</fullName>
        <ecNumber evidence="3">2.7.13.3</ecNumber>
    </recommendedName>
</protein>
<dbReference type="Pfam" id="PF02518">
    <property type="entry name" value="HATPase_c"/>
    <property type="match status" value="1"/>
</dbReference>
<evidence type="ECO:0000259" key="13">
    <source>
        <dbReference type="PROSITE" id="PS50885"/>
    </source>
</evidence>
<dbReference type="SUPFAM" id="SSF55874">
    <property type="entry name" value="ATPase domain of HSP90 chaperone/DNA topoisomerase II/histidine kinase"/>
    <property type="match status" value="1"/>
</dbReference>
<dbReference type="SMART" id="SM00304">
    <property type="entry name" value="HAMP"/>
    <property type="match status" value="1"/>
</dbReference>
<dbReference type="OrthoDB" id="3206505at2"/>
<feature type="domain" description="HAMP" evidence="13">
    <location>
        <begin position="169"/>
        <end position="221"/>
    </location>
</feature>
<keyword evidence="9" id="KW-0902">Two-component regulatory system</keyword>
<evidence type="ECO:0000313" key="14">
    <source>
        <dbReference type="EMBL" id="RNM15768.1"/>
    </source>
</evidence>
<comment type="catalytic activity">
    <reaction evidence="1">
        <text>ATP + protein L-histidine = ADP + protein N-phospho-L-histidine.</text>
        <dbReference type="EC" id="2.7.13.3"/>
    </reaction>
</comment>
<comment type="caution">
    <text evidence="14">The sequence shown here is derived from an EMBL/GenBank/DDBJ whole genome shotgun (WGS) entry which is preliminary data.</text>
</comment>
<dbReference type="InterPro" id="IPR003660">
    <property type="entry name" value="HAMP_dom"/>
</dbReference>
<organism evidence="14 15">
    <name type="scientific">Nocardioides pocheonensis</name>
    <dbReference type="NCBI Taxonomy" id="661485"/>
    <lineage>
        <taxon>Bacteria</taxon>
        <taxon>Bacillati</taxon>
        <taxon>Actinomycetota</taxon>
        <taxon>Actinomycetes</taxon>
        <taxon>Propionibacteriales</taxon>
        <taxon>Nocardioidaceae</taxon>
        <taxon>Nocardioides</taxon>
    </lineage>
</organism>
<dbReference type="CDD" id="cd06225">
    <property type="entry name" value="HAMP"/>
    <property type="match status" value="1"/>
</dbReference>
<dbReference type="InterPro" id="IPR050428">
    <property type="entry name" value="TCS_sensor_his_kinase"/>
</dbReference>
<proteinExistence type="predicted"/>
<sequence>MRRRIGLLVAATTSAVVLAFVIPLCLLVRNMAEDRAMAAADEEARNIAILVSSLHDDPTLPDVVAAVDQRSPVTTTVVLASRTTLGSGSVTADDADVEKGRTGSAFTHATAQGARTVVPVVTADGTDVVVTDVTNAQLHQGVLAAWAAILALGILLLSMAWVVAVQLGRRISTPVTRVAEVADRLREGELGARAPLEGPPETKALAEALNRLAERITELLAAERAAVGDLSHRLRTPVTALRIDVEGVTEPSLAERLRQHVGNLQRSIDAIVNDARRPVRHDMASVCDATAVVRERAAYWAPLAEDQDRRLDVEIPPEPAPVPLDEVDLRDVVDVLVDNVFAHTPEGTEFAVSLRRDGRAVHLVVTDRGPGPAPRPRTGPGHTGLGLEIVRRTVEPAGGSVEIGAAPKGGTVVGVRLPLSPGD</sequence>
<dbReference type="Pfam" id="PF00672">
    <property type="entry name" value="HAMP"/>
    <property type="match status" value="1"/>
</dbReference>
<evidence type="ECO:0000256" key="5">
    <source>
        <dbReference type="ARBA" id="ARBA00022679"/>
    </source>
</evidence>
<keyword evidence="10 11" id="KW-0472">Membrane</keyword>
<dbReference type="PANTHER" id="PTHR45436:SF5">
    <property type="entry name" value="SENSOR HISTIDINE KINASE TRCS"/>
    <property type="match status" value="1"/>
</dbReference>
<dbReference type="InterPro" id="IPR036890">
    <property type="entry name" value="HATPase_C_sf"/>
</dbReference>
<evidence type="ECO:0000256" key="1">
    <source>
        <dbReference type="ARBA" id="ARBA00000085"/>
    </source>
</evidence>
<keyword evidence="8 11" id="KW-1133">Transmembrane helix</keyword>
<evidence type="ECO:0000256" key="7">
    <source>
        <dbReference type="ARBA" id="ARBA00022777"/>
    </source>
</evidence>
<dbReference type="AlphaFoldDB" id="A0A3N0GUC6"/>
<dbReference type="InterPro" id="IPR003594">
    <property type="entry name" value="HATPase_dom"/>
</dbReference>
<dbReference type="GO" id="GO:0005886">
    <property type="term" value="C:plasma membrane"/>
    <property type="evidence" value="ECO:0007669"/>
    <property type="project" value="UniProtKB-SubCell"/>
</dbReference>
<dbReference type="Proteomes" id="UP000279994">
    <property type="component" value="Unassembled WGS sequence"/>
</dbReference>
<keyword evidence="4" id="KW-0597">Phosphoprotein</keyword>
<dbReference type="Gene3D" id="3.30.565.10">
    <property type="entry name" value="Histidine kinase-like ATPase, C-terminal domain"/>
    <property type="match status" value="1"/>
</dbReference>
<evidence type="ECO:0000256" key="3">
    <source>
        <dbReference type="ARBA" id="ARBA00012438"/>
    </source>
</evidence>
<keyword evidence="7 14" id="KW-0418">Kinase</keyword>
<dbReference type="Gene3D" id="1.10.287.130">
    <property type="match status" value="1"/>
</dbReference>
<evidence type="ECO:0000256" key="10">
    <source>
        <dbReference type="ARBA" id="ARBA00023136"/>
    </source>
</evidence>
<accession>A0A3N0GUC6</accession>
<dbReference type="InterPro" id="IPR036097">
    <property type="entry name" value="HisK_dim/P_sf"/>
</dbReference>
<dbReference type="EMBL" id="RJSF01000019">
    <property type="protein sequence ID" value="RNM15768.1"/>
    <property type="molecule type" value="Genomic_DNA"/>
</dbReference>
<dbReference type="EC" id="2.7.13.3" evidence="3"/>
<dbReference type="PANTHER" id="PTHR45436">
    <property type="entry name" value="SENSOR HISTIDINE KINASE YKOH"/>
    <property type="match status" value="1"/>
</dbReference>
<evidence type="ECO:0000256" key="2">
    <source>
        <dbReference type="ARBA" id="ARBA00004236"/>
    </source>
</evidence>
<evidence type="ECO:0000256" key="9">
    <source>
        <dbReference type="ARBA" id="ARBA00023012"/>
    </source>
</evidence>
<name>A0A3N0GUC6_9ACTN</name>
<keyword evidence="6 11" id="KW-0812">Transmembrane</keyword>
<dbReference type="SMART" id="SM00387">
    <property type="entry name" value="HATPase_c"/>
    <property type="match status" value="1"/>
</dbReference>
<dbReference type="CDD" id="cd16917">
    <property type="entry name" value="HATPase_UhpB-NarQ-NarX-like"/>
    <property type="match status" value="1"/>
</dbReference>
<dbReference type="SUPFAM" id="SSF47384">
    <property type="entry name" value="Homodimeric domain of signal transducing histidine kinase"/>
    <property type="match status" value="1"/>
</dbReference>
<evidence type="ECO:0000259" key="12">
    <source>
        <dbReference type="PROSITE" id="PS50109"/>
    </source>
</evidence>
<dbReference type="SUPFAM" id="SSF158472">
    <property type="entry name" value="HAMP domain-like"/>
    <property type="match status" value="1"/>
</dbReference>
<evidence type="ECO:0000256" key="8">
    <source>
        <dbReference type="ARBA" id="ARBA00022989"/>
    </source>
</evidence>
<comment type="subcellular location">
    <subcellularLocation>
        <location evidence="2">Cell membrane</location>
    </subcellularLocation>
</comment>
<dbReference type="InterPro" id="IPR003661">
    <property type="entry name" value="HisK_dim/P_dom"/>
</dbReference>
<gene>
    <name evidence="14" type="ORF">EFL26_06180</name>
</gene>
<evidence type="ECO:0000256" key="6">
    <source>
        <dbReference type="ARBA" id="ARBA00022692"/>
    </source>
</evidence>
<evidence type="ECO:0000313" key="15">
    <source>
        <dbReference type="Proteomes" id="UP000279994"/>
    </source>
</evidence>
<dbReference type="PRINTS" id="PR00344">
    <property type="entry name" value="BCTRLSENSOR"/>
</dbReference>
<keyword evidence="5" id="KW-0808">Transferase</keyword>
<feature type="domain" description="Histidine kinase" evidence="12">
    <location>
        <begin position="229"/>
        <end position="421"/>
    </location>
</feature>
<feature type="transmembrane region" description="Helical" evidence="11">
    <location>
        <begin position="143"/>
        <end position="164"/>
    </location>
</feature>
<keyword evidence="15" id="KW-1185">Reference proteome</keyword>
<dbReference type="CDD" id="cd00082">
    <property type="entry name" value="HisKA"/>
    <property type="match status" value="1"/>
</dbReference>
<evidence type="ECO:0000256" key="11">
    <source>
        <dbReference type="SAM" id="Phobius"/>
    </source>
</evidence>
<dbReference type="GO" id="GO:0000155">
    <property type="term" value="F:phosphorelay sensor kinase activity"/>
    <property type="evidence" value="ECO:0007669"/>
    <property type="project" value="InterPro"/>
</dbReference>
<dbReference type="InterPro" id="IPR004358">
    <property type="entry name" value="Sig_transdc_His_kin-like_C"/>
</dbReference>
<dbReference type="PROSITE" id="PS50885">
    <property type="entry name" value="HAMP"/>
    <property type="match status" value="1"/>
</dbReference>
<dbReference type="InterPro" id="IPR005467">
    <property type="entry name" value="His_kinase_dom"/>
</dbReference>
<evidence type="ECO:0000256" key="4">
    <source>
        <dbReference type="ARBA" id="ARBA00022553"/>
    </source>
</evidence>
<dbReference type="RefSeq" id="WP_123222019.1">
    <property type="nucleotide sequence ID" value="NZ_RJSF01000019.1"/>
</dbReference>
<reference evidence="14 15" key="1">
    <citation type="submission" date="2018-11" db="EMBL/GenBank/DDBJ databases">
        <authorList>
            <person name="Li F."/>
        </authorList>
    </citation>
    <scope>NUCLEOTIDE SEQUENCE [LARGE SCALE GENOMIC DNA]</scope>
    <source>
        <strain evidence="14 15">Gsoil 818</strain>
    </source>
</reference>
<dbReference type="PROSITE" id="PS50109">
    <property type="entry name" value="HIS_KIN"/>
    <property type="match status" value="1"/>
</dbReference>